<keyword evidence="12 16" id="KW-0445">Lipid transport</keyword>
<evidence type="ECO:0000313" key="19">
    <source>
        <dbReference type="Proteomes" id="UP000501346"/>
    </source>
</evidence>
<comment type="subcellular location">
    <subcellularLocation>
        <location evidence="16">Cytoplasm</location>
    </subcellularLocation>
    <subcellularLocation>
        <location evidence="2 16">Endoplasmic reticulum membrane</location>
        <topology evidence="2 16">Peripheral membrane protein</topology>
    </subcellularLocation>
    <subcellularLocation>
        <location evidence="16">Microsome membrane</location>
        <topology evidence="16">Peripheral membrane protein</topology>
    </subcellularLocation>
</comment>
<dbReference type="SMART" id="SM00516">
    <property type="entry name" value="SEC14"/>
    <property type="match status" value="1"/>
</dbReference>
<accession>A0A6C1EAL2</accession>
<dbReference type="GO" id="GO:0043001">
    <property type="term" value="P:Golgi to plasma membrane protein transport"/>
    <property type="evidence" value="ECO:0007669"/>
    <property type="project" value="TreeGrafter"/>
</dbReference>
<evidence type="ECO:0000256" key="3">
    <source>
        <dbReference type="ARBA" id="ARBA00006667"/>
    </source>
</evidence>
<dbReference type="InterPro" id="IPR001251">
    <property type="entry name" value="CRAL-TRIO_dom"/>
</dbReference>
<keyword evidence="19" id="KW-1185">Reference proteome</keyword>
<sequence length="296" mass="34631">MATKFNSDNEKQVFDKLKKALPVIIKEKCEGYDELYGYKLNSEGLTPEEVEKYYDEKIAHCLLHKLCKAYQFEYDTIVQNLVDILKWRKEFNPLSCAYKEVHNTELQSVGVLTFDANGETNKKAVTWNLYGQLVKKKELFQDVNKFVRYRIGLMEKGLSLLDFTSEDNSYMTQVHDYKGVSMWRMDSDIKSCSKTVIAIFQKYYPELLYAKYFVNVPTVFGWVYDLIKKFVDESTRKKFVVLTDGKKLGQYLKDCPQEEYGGKDKQNNLSKQNITNVHPTAYGLYILQKQIIEDVE</sequence>
<dbReference type="AlphaFoldDB" id="A0A6C1EAL2"/>
<dbReference type="PROSITE" id="PS50191">
    <property type="entry name" value="CRAL_TRIO"/>
    <property type="match status" value="1"/>
</dbReference>
<organism evidence="18 19">
    <name type="scientific">Saccharomyces pastorianus</name>
    <name type="common">Lager yeast</name>
    <name type="synonym">Saccharomyces cerevisiae x Saccharomyces eubayanus</name>
    <dbReference type="NCBI Taxonomy" id="27292"/>
    <lineage>
        <taxon>Eukaryota</taxon>
        <taxon>Fungi</taxon>
        <taxon>Dikarya</taxon>
        <taxon>Ascomycota</taxon>
        <taxon>Saccharomycotina</taxon>
        <taxon>Saccharomycetes</taxon>
        <taxon>Saccharomycetales</taxon>
        <taxon>Saccharomycetaceae</taxon>
        <taxon>Saccharomyces</taxon>
    </lineage>
</organism>
<comment type="catalytic activity">
    <reaction evidence="14">
        <text>a 1,2-diacyl-sn-glycero-3-phospho-(1D-myo-inositol)(in) = a 1,2-diacyl-sn-glycero-3-phospho-(1D-myo-inositol)(out)</text>
        <dbReference type="Rhea" id="RHEA:38691"/>
        <dbReference type="ChEBI" id="CHEBI:57880"/>
    </reaction>
    <physiologicalReaction direction="left-to-right" evidence="14">
        <dbReference type="Rhea" id="RHEA:38692"/>
    </physiologicalReaction>
</comment>
<dbReference type="PANTHER" id="PTHR47669:SF1">
    <property type="entry name" value="PHOSPHATIDYLINOSITOL TRANSFER PROTEIN SFH5"/>
    <property type="match status" value="1"/>
</dbReference>
<gene>
    <name evidence="18" type="primary">SFH5_2</name>
    <name evidence="18" type="ORF">GRS66_008581</name>
</gene>
<dbReference type="Proteomes" id="UP000501346">
    <property type="component" value="Chromosome SeX-ScX"/>
</dbReference>
<evidence type="ECO:0000256" key="16">
    <source>
        <dbReference type="RuleBase" id="RU367059"/>
    </source>
</evidence>
<keyword evidence="11" id="KW-0408">Iron</keyword>
<evidence type="ECO:0000256" key="10">
    <source>
        <dbReference type="ARBA" id="ARBA00022848"/>
    </source>
</evidence>
<dbReference type="GO" id="GO:0046872">
    <property type="term" value="F:metal ion binding"/>
    <property type="evidence" value="ECO:0007669"/>
    <property type="project" value="UniProtKB-KW"/>
</dbReference>
<keyword evidence="13 16" id="KW-0472">Membrane</keyword>
<dbReference type="SUPFAM" id="SSF52087">
    <property type="entry name" value="CRAL/TRIO domain"/>
    <property type="match status" value="1"/>
</dbReference>
<dbReference type="GO" id="GO:0005789">
    <property type="term" value="C:endoplasmic reticulum membrane"/>
    <property type="evidence" value="ECO:0007669"/>
    <property type="project" value="UniProtKB-SubCell"/>
</dbReference>
<comment type="function">
    <text evidence="15">Non-classical phosphatidylinositol (PtdIns) transfer protein (PITP), which exhibits PtdIns-binding/transfer activity in the absence of detectable PtdCho-binding/transfer activity. Regulates PtdIns(4,5)P2 homeostasis at the plasma membrane. Heme-binding protein that may play a role in organic oxidant-induced stress responses.</text>
</comment>
<dbReference type="PANTHER" id="PTHR47669">
    <property type="entry name" value="PHOSPHATIDYLINOSITOL TRANSFER PROTEIN SFH5"/>
    <property type="match status" value="1"/>
</dbReference>
<evidence type="ECO:0000313" key="18">
    <source>
        <dbReference type="EMBL" id="QID85981.1"/>
    </source>
</evidence>
<evidence type="ECO:0000256" key="5">
    <source>
        <dbReference type="ARBA" id="ARBA00022448"/>
    </source>
</evidence>
<evidence type="ECO:0000256" key="1">
    <source>
        <dbReference type="ARBA" id="ARBA00001970"/>
    </source>
</evidence>
<dbReference type="GO" id="GO:0032541">
    <property type="term" value="C:cortical endoplasmic reticulum"/>
    <property type="evidence" value="ECO:0007669"/>
    <property type="project" value="TreeGrafter"/>
</dbReference>
<dbReference type="GO" id="GO:0008526">
    <property type="term" value="F:phosphatidylinositol transfer activity"/>
    <property type="evidence" value="ECO:0007669"/>
    <property type="project" value="UniProtKB-UniRule"/>
</dbReference>
<evidence type="ECO:0000256" key="13">
    <source>
        <dbReference type="ARBA" id="ARBA00023136"/>
    </source>
</evidence>
<dbReference type="CDD" id="cd00170">
    <property type="entry name" value="SEC14"/>
    <property type="match status" value="1"/>
</dbReference>
<reference evidence="18 19" key="1">
    <citation type="journal article" date="2019" name="BMC Genomics">
        <title>Chromosome level assembly and comparative genome analysis confirm lager-brewing yeasts originated from a single hybridization.</title>
        <authorList>
            <person name="Salazar A.N."/>
            <person name="Gorter de Vries A.R."/>
            <person name="van den Broek M."/>
            <person name="Brouwers N."/>
            <person name="de la Torre Cortes P."/>
            <person name="Kuijpers N.G.A."/>
            <person name="Daran J.G."/>
            <person name="Abeel T."/>
        </authorList>
    </citation>
    <scope>NUCLEOTIDE SEQUENCE [LARGE SCALE GENOMIC DNA]</scope>
    <source>
        <strain evidence="18 19">CBS 1483</strain>
    </source>
</reference>
<keyword evidence="7" id="KW-0349">Heme</keyword>
<keyword evidence="5 16" id="KW-0813">Transport</keyword>
<evidence type="ECO:0000256" key="4">
    <source>
        <dbReference type="ARBA" id="ARBA00018320"/>
    </source>
</evidence>
<comment type="cofactor">
    <cofactor evidence="1">
        <name>heme b</name>
        <dbReference type="ChEBI" id="CHEBI:60344"/>
    </cofactor>
</comment>
<feature type="domain" description="CRAL-TRIO" evidence="17">
    <location>
        <begin position="99"/>
        <end position="268"/>
    </location>
</feature>
<dbReference type="Gene3D" id="3.40.525.10">
    <property type="entry name" value="CRAL-TRIO lipid binding domain"/>
    <property type="match status" value="1"/>
</dbReference>
<dbReference type="OrthoDB" id="75724at2759"/>
<dbReference type="FunFam" id="3.40.525.10:FF:000027">
    <property type="entry name" value="Phosphatidylinositol transfer protein"/>
    <property type="match status" value="1"/>
</dbReference>
<keyword evidence="6 16" id="KW-0963">Cytoplasm</keyword>
<evidence type="ECO:0000256" key="2">
    <source>
        <dbReference type="ARBA" id="ARBA00004406"/>
    </source>
</evidence>
<dbReference type="InterPro" id="IPR042938">
    <property type="entry name" value="Sfh5"/>
</dbReference>
<evidence type="ECO:0000259" key="17">
    <source>
        <dbReference type="PROSITE" id="PS50191"/>
    </source>
</evidence>
<keyword evidence="10 16" id="KW-0492">Microsome</keyword>
<evidence type="ECO:0000256" key="15">
    <source>
        <dbReference type="ARBA" id="ARBA00024180"/>
    </source>
</evidence>
<dbReference type="GO" id="GO:0005829">
    <property type="term" value="C:cytosol"/>
    <property type="evidence" value="ECO:0007669"/>
    <property type="project" value="TreeGrafter"/>
</dbReference>
<proteinExistence type="inferred from homology"/>
<evidence type="ECO:0000256" key="8">
    <source>
        <dbReference type="ARBA" id="ARBA00022723"/>
    </source>
</evidence>
<evidence type="ECO:0000256" key="6">
    <source>
        <dbReference type="ARBA" id="ARBA00022490"/>
    </source>
</evidence>
<dbReference type="InterPro" id="IPR036865">
    <property type="entry name" value="CRAL-TRIO_dom_sf"/>
</dbReference>
<comment type="similarity">
    <text evidence="3 16">Belongs to the SFH5 family.</text>
</comment>
<dbReference type="Pfam" id="PF00650">
    <property type="entry name" value="CRAL_TRIO"/>
    <property type="match status" value="1"/>
</dbReference>
<evidence type="ECO:0000256" key="11">
    <source>
        <dbReference type="ARBA" id="ARBA00023004"/>
    </source>
</evidence>
<protein>
    <recommendedName>
        <fullName evidence="4 16">Phosphatidylinositol transfer protein SFH5</fullName>
        <shortName evidence="16">PITP SFH5</shortName>
    </recommendedName>
</protein>
<evidence type="ECO:0000256" key="9">
    <source>
        <dbReference type="ARBA" id="ARBA00022824"/>
    </source>
</evidence>
<evidence type="ECO:0000256" key="12">
    <source>
        <dbReference type="ARBA" id="ARBA00023055"/>
    </source>
</evidence>
<name>A0A6C1EAL2_SACPS</name>
<dbReference type="EMBL" id="CP049007">
    <property type="protein sequence ID" value="QID85981.1"/>
    <property type="molecule type" value="Genomic_DNA"/>
</dbReference>
<evidence type="ECO:0000256" key="7">
    <source>
        <dbReference type="ARBA" id="ARBA00022617"/>
    </source>
</evidence>
<keyword evidence="9 16" id="KW-0256">Endoplasmic reticulum</keyword>
<evidence type="ECO:0000256" key="14">
    <source>
        <dbReference type="ARBA" id="ARBA00024146"/>
    </source>
</evidence>
<dbReference type="GO" id="GO:0017157">
    <property type="term" value="P:regulation of exocytosis"/>
    <property type="evidence" value="ECO:0007669"/>
    <property type="project" value="TreeGrafter"/>
</dbReference>
<dbReference type="GO" id="GO:0005886">
    <property type="term" value="C:plasma membrane"/>
    <property type="evidence" value="ECO:0007669"/>
    <property type="project" value="TreeGrafter"/>
</dbReference>
<keyword evidence="8" id="KW-0479">Metal-binding</keyword>